<dbReference type="Gene3D" id="1.10.246.130">
    <property type="match status" value="1"/>
</dbReference>
<dbReference type="Gene3D" id="3.60.20.40">
    <property type="match status" value="1"/>
</dbReference>
<dbReference type="Proteomes" id="UP000298781">
    <property type="component" value="Chromosome"/>
</dbReference>
<dbReference type="PRINTS" id="PR01210">
    <property type="entry name" value="GGTRANSPTASE"/>
</dbReference>
<dbReference type="KEGG" id="pstg:E8M01_14495"/>
<dbReference type="PANTHER" id="PTHR43881">
    <property type="entry name" value="GAMMA-GLUTAMYLTRANSPEPTIDASE (AFU_ORTHOLOGUE AFUA_4G13580)"/>
    <property type="match status" value="1"/>
</dbReference>
<dbReference type="EMBL" id="CP039690">
    <property type="protein sequence ID" value="QCI65312.1"/>
    <property type="molecule type" value="Genomic_DNA"/>
</dbReference>
<gene>
    <name evidence="1" type="ORF">E8M01_14495</name>
</gene>
<dbReference type="GO" id="GO:0016740">
    <property type="term" value="F:transferase activity"/>
    <property type="evidence" value="ECO:0007669"/>
    <property type="project" value="UniProtKB-KW"/>
</dbReference>
<dbReference type="InterPro" id="IPR043137">
    <property type="entry name" value="GGT_ssub_C"/>
</dbReference>
<dbReference type="InterPro" id="IPR029055">
    <property type="entry name" value="Ntn_hydrolases_N"/>
</dbReference>
<dbReference type="AlphaFoldDB" id="A0A4D7BB27"/>
<proteinExistence type="predicted"/>
<protein>
    <submittedName>
        <fullName evidence="1">Gamma-glutamyltransferase family protein</fullName>
    </submittedName>
</protein>
<dbReference type="InterPro" id="IPR043138">
    <property type="entry name" value="GGT_lsub"/>
</dbReference>
<reference evidence="1 2" key="1">
    <citation type="submission" date="2019-04" db="EMBL/GenBank/DDBJ databases">
        <title>Phreatobacter aquaticus sp. nov.</title>
        <authorList>
            <person name="Choi A."/>
        </authorList>
    </citation>
    <scope>NUCLEOTIDE SEQUENCE [LARGE SCALE GENOMIC DNA]</scope>
    <source>
        <strain evidence="1 2">KCTC 52518</strain>
    </source>
</reference>
<evidence type="ECO:0000313" key="2">
    <source>
        <dbReference type="Proteomes" id="UP000298781"/>
    </source>
</evidence>
<dbReference type="OrthoDB" id="9781342at2"/>
<sequence length="531" mass="55375">MDWSFPYPSTRLPVFGDACVATSQPLAAQAGLAMLARGGNAIDAAVATAIALTVVEPTMNGLGSDLFAIVWDGTRLHGLNASGRAPLRLERRRFAHAAAMPLTGWDTVMTPGAVSGWLALSRAFGRLPFADLLEPAIRYAADGFLVPVVVARHWQMQASWFDGQPGFADSFLPGGRAPRPGERFRHAGLATTLERIAASDGRDFYEGRLAEAMAAFAAAHDAPLGAADLAAHEVAWVAPISQRYRGAVVHEPPPNGQGIAALAALGILGHFDLARFAPDDPERLHLMIEATRLALRDLADHVGDPRSMTLTPADLLAPSRLAEAAGAIDLARTMDLGHETGRAQGTVYLASADRDGLMASVIQSNFRGFGSGVVVPGTGIALNNRGSGFCLTPGHPNEAGAGKRPLNTIIPGFMTRLADGAPQAAFGVMGGTMQAQGHVQLVSRMIDHGENPQAAIDAPRWRIAGDGTVMVEAGLPAATATALAGKGHRLVAMPGWSHEAGAAQLIMRLGEAGAGYVAATESRRDGLVAAL</sequence>
<keyword evidence="2" id="KW-1185">Reference proteome</keyword>
<evidence type="ECO:0000313" key="1">
    <source>
        <dbReference type="EMBL" id="QCI65312.1"/>
    </source>
</evidence>
<dbReference type="Pfam" id="PF01019">
    <property type="entry name" value="G_glu_transpept"/>
    <property type="match status" value="1"/>
</dbReference>
<keyword evidence="1" id="KW-0808">Transferase</keyword>
<name>A0A4D7BB27_9HYPH</name>
<organism evidence="1 2">
    <name type="scientific">Phreatobacter stygius</name>
    <dbReference type="NCBI Taxonomy" id="1940610"/>
    <lineage>
        <taxon>Bacteria</taxon>
        <taxon>Pseudomonadati</taxon>
        <taxon>Pseudomonadota</taxon>
        <taxon>Alphaproteobacteria</taxon>
        <taxon>Hyphomicrobiales</taxon>
        <taxon>Phreatobacteraceae</taxon>
        <taxon>Phreatobacter</taxon>
    </lineage>
</organism>
<accession>A0A4D7BB27</accession>
<dbReference type="PANTHER" id="PTHR43881:SF1">
    <property type="entry name" value="GAMMA-GLUTAMYLTRANSPEPTIDASE (AFU_ORTHOLOGUE AFUA_4G13580)"/>
    <property type="match status" value="1"/>
</dbReference>
<dbReference type="InterPro" id="IPR052896">
    <property type="entry name" value="GGT-like_enzyme"/>
</dbReference>
<dbReference type="SUPFAM" id="SSF56235">
    <property type="entry name" value="N-terminal nucleophile aminohydrolases (Ntn hydrolases)"/>
    <property type="match status" value="1"/>
</dbReference>
<dbReference type="RefSeq" id="WP_136960759.1">
    <property type="nucleotide sequence ID" value="NZ_CP039690.1"/>
</dbReference>